<reference evidence="2" key="1">
    <citation type="submission" date="2017-06" db="EMBL/GenBank/DDBJ databases">
        <authorList>
            <person name="Varghese N."/>
            <person name="Submissions S."/>
        </authorList>
    </citation>
    <scope>NUCLEOTIDE SEQUENCE [LARGE SCALE GENOMIC DNA]</scope>
    <source>
        <strain evidence="2">DSM 27993</strain>
    </source>
</reference>
<organism evidence="1 2">
    <name type="scientific">Lutibacter flavus</name>
    <dbReference type="NCBI Taxonomy" id="691689"/>
    <lineage>
        <taxon>Bacteria</taxon>
        <taxon>Pseudomonadati</taxon>
        <taxon>Bacteroidota</taxon>
        <taxon>Flavobacteriia</taxon>
        <taxon>Flavobacteriales</taxon>
        <taxon>Flavobacteriaceae</taxon>
        <taxon>Lutibacter</taxon>
    </lineage>
</organism>
<name>A0A238ZIH1_9FLAO</name>
<protein>
    <recommendedName>
        <fullName evidence="3">DUF4197 domain-containing protein</fullName>
    </recommendedName>
</protein>
<proteinExistence type="predicted"/>
<gene>
    <name evidence="1" type="ORF">SAMN04488111_3335</name>
</gene>
<keyword evidence="2" id="KW-1185">Reference proteome</keyword>
<dbReference type="RefSeq" id="WP_089379593.1">
    <property type="nucleotide sequence ID" value="NZ_FZNX01000007.1"/>
</dbReference>
<evidence type="ECO:0000313" key="1">
    <source>
        <dbReference type="EMBL" id="SNR83040.1"/>
    </source>
</evidence>
<evidence type="ECO:0008006" key="3">
    <source>
        <dbReference type="Google" id="ProtNLM"/>
    </source>
</evidence>
<evidence type="ECO:0000313" key="2">
    <source>
        <dbReference type="Proteomes" id="UP000198412"/>
    </source>
</evidence>
<dbReference type="InterPro" id="IPR025245">
    <property type="entry name" value="DUF4197"/>
</dbReference>
<dbReference type="Pfam" id="PF13852">
    <property type="entry name" value="DUF4197"/>
    <property type="match status" value="1"/>
</dbReference>
<dbReference type="OrthoDB" id="5292580at2"/>
<dbReference type="Proteomes" id="UP000198412">
    <property type="component" value="Unassembled WGS sequence"/>
</dbReference>
<dbReference type="AlphaFoldDB" id="A0A238ZIH1"/>
<sequence length="234" mass="26038">MKKRILLLVVVFQLTSCSELQQVLNQLPNGVITNDQIAGGLKEALNNGITNQVTKLTVEDGFFKNELTRILLPEELQKVDNTLRSIGLSKLADEGLKVLNRAAEDAVGEAIPIFVDAIKEMSFTDAKNILLGDKNAATIYLQNATSEVLYQKFHPIINNSFQKVGADKIWNDLITKYNSIPLTNNVNPDLTDYVTGEALKGVFTMVEVEEKEIREKVSSRTSDLLKKVFALQDK</sequence>
<dbReference type="EMBL" id="FZNX01000007">
    <property type="protein sequence ID" value="SNR83040.1"/>
    <property type="molecule type" value="Genomic_DNA"/>
</dbReference>
<accession>A0A238ZIH1</accession>